<evidence type="ECO:0000256" key="14">
    <source>
        <dbReference type="ARBA" id="ARBA00034100"/>
    </source>
</evidence>
<dbReference type="FunFam" id="1.10.287.70:FF:000134">
    <property type="entry name" value="Glutamate receptor, ionotropic kainate"/>
    <property type="match status" value="1"/>
</dbReference>
<dbReference type="Gene3D" id="3.40.50.2300">
    <property type="match status" value="2"/>
</dbReference>
<comment type="subcellular location">
    <subcellularLocation>
        <location evidence="1">Membrane</location>
        <topology evidence="1">Multi-pass membrane protein</topology>
    </subcellularLocation>
    <subcellularLocation>
        <location evidence="14">Postsynaptic cell membrane</location>
    </subcellularLocation>
</comment>
<dbReference type="CDD" id="cd06382">
    <property type="entry name" value="PBP1_iGluR_Kainate"/>
    <property type="match status" value="1"/>
</dbReference>
<evidence type="ECO:0000256" key="10">
    <source>
        <dbReference type="ARBA" id="ARBA00023180"/>
    </source>
</evidence>
<evidence type="ECO:0000256" key="5">
    <source>
        <dbReference type="ARBA" id="ARBA00022989"/>
    </source>
</evidence>
<sequence length="616" mass="71051">MWLLILVVCFTAISVENRDISVDLGILYSDEDPLAEIAIRHIEVRFKLMTNFSVIPHLINIKNKDSFTVERIVCDMIQKGVYAIIGPTTEEANLIVQSVSEMFELPQLQTFWNPDLDDSNNSTQVFNLYPEPTMLGKAWATLVKEMHWKSYAVLYEDEEGLIRAQEVLKLERRDANDFPITIRKLLPEEDQSTLLKDIKAGMETHIILVCRSNLFVDILKQAQTINMLEDFRSYILMSLDAHALDYSDLKNNKANITTFRMIATNKNSVRNVIRDWEFMEEQFQRPIKIDPESVKLSAALLHDALESFMTTFDQLSRTRILEANPLSCDKKTKFTHGFEIAGYHKVRPHYNGSLFEPLTGPIEFDSYGRRSNFKLQVVELFNGQFRQTGEWTSEDSEHIKQMISASNGTEYLTDINIKKGIIKVAARRGEPYLIVTENNVTRQLKYEGYTVDLIHEISKILNFTYEFYLVPDNNYGKYDPETKEWNGLINEIIERKAHLAICDLTITYERGRAVDFSMPFMTLGISILYSKAAKKPPDLLSFMEPLSLDIWLCMATAYLVISIIIYFAARLTPREWESPHPCDDNPSELENVWTLKNTFWLTLGSIMTQGCDILPK</sequence>
<keyword evidence="16" id="KW-0732">Signal</keyword>
<keyword evidence="4 15" id="KW-0812">Transmembrane</keyword>
<feature type="chain" id="PRO_5006668656" description="Ionotropic glutamate receptor L-glutamate and glycine-binding domain-containing protein" evidence="16">
    <location>
        <begin position="18"/>
        <end position="616"/>
    </location>
</feature>
<evidence type="ECO:0000256" key="6">
    <source>
        <dbReference type="ARBA" id="ARBA00023018"/>
    </source>
</evidence>
<evidence type="ECO:0000256" key="12">
    <source>
        <dbReference type="ARBA" id="ARBA00023286"/>
    </source>
</evidence>
<dbReference type="Pfam" id="PF00060">
    <property type="entry name" value="Lig_chan"/>
    <property type="match status" value="1"/>
</dbReference>
<dbReference type="InterPro" id="IPR001320">
    <property type="entry name" value="Iontro_rcpt_C"/>
</dbReference>
<gene>
    <name evidence="19" type="ORF">AMK59_2701</name>
</gene>
<evidence type="ECO:0000256" key="11">
    <source>
        <dbReference type="ARBA" id="ARBA00023257"/>
    </source>
</evidence>
<feature type="transmembrane region" description="Helical" evidence="15">
    <location>
        <begin position="548"/>
        <end position="569"/>
    </location>
</feature>
<evidence type="ECO:0008006" key="21">
    <source>
        <dbReference type="Google" id="ProtNLM"/>
    </source>
</evidence>
<evidence type="ECO:0000256" key="15">
    <source>
        <dbReference type="SAM" id="Phobius"/>
    </source>
</evidence>
<dbReference type="Gene3D" id="3.40.190.10">
    <property type="entry name" value="Periplasmic binding protein-like II"/>
    <property type="match status" value="1"/>
</dbReference>
<organism evidence="19 20">
    <name type="scientific">Oryctes borbonicus</name>
    <dbReference type="NCBI Taxonomy" id="1629725"/>
    <lineage>
        <taxon>Eukaryota</taxon>
        <taxon>Metazoa</taxon>
        <taxon>Ecdysozoa</taxon>
        <taxon>Arthropoda</taxon>
        <taxon>Hexapoda</taxon>
        <taxon>Insecta</taxon>
        <taxon>Pterygota</taxon>
        <taxon>Neoptera</taxon>
        <taxon>Endopterygota</taxon>
        <taxon>Coleoptera</taxon>
        <taxon>Polyphaga</taxon>
        <taxon>Scarabaeiformia</taxon>
        <taxon>Scarabaeidae</taxon>
        <taxon>Dynastinae</taxon>
        <taxon>Oryctes</taxon>
    </lineage>
</organism>
<keyword evidence="9" id="KW-0675">Receptor</keyword>
<feature type="signal peptide" evidence="16">
    <location>
        <begin position="1"/>
        <end position="17"/>
    </location>
</feature>
<comment type="similarity">
    <text evidence="2">Belongs to the glutamate-gated ion channel (TC 1.A.10.1) family.</text>
</comment>
<evidence type="ECO:0000256" key="13">
    <source>
        <dbReference type="ARBA" id="ARBA00023303"/>
    </source>
</evidence>
<dbReference type="PANTHER" id="PTHR18966">
    <property type="entry name" value="IONOTROPIC GLUTAMATE RECEPTOR"/>
    <property type="match status" value="1"/>
</dbReference>
<evidence type="ECO:0000256" key="2">
    <source>
        <dbReference type="ARBA" id="ARBA00008685"/>
    </source>
</evidence>
<evidence type="ECO:0000256" key="16">
    <source>
        <dbReference type="SAM" id="SignalP"/>
    </source>
</evidence>
<dbReference type="GO" id="GO:0045211">
    <property type="term" value="C:postsynaptic membrane"/>
    <property type="evidence" value="ECO:0007669"/>
    <property type="project" value="UniProtKB-SubCell"/>
</dbReference>
<dbReference type="SMART" id="SM00079">
    <property type="entry name" value="PBPe"/>
    <property type="match status" value="1"/>
</dbReference>
<feature type="domain" description="Ionotropic glutamate receptor C-terminal" evidence="17">
    <location>
        <begin position="421"/>
        <end position="616"/>
    </location>
</feature>
<evidence type="ECO:0000256" key="1">
    <source>
        <dbReference type="ARBA" id="ARBA00004141"/>
    </source>
</evidence>
<evidence type="ECO:0000256" key="8">
    <source>
        <dbReference type="ARBA" id="ARBA00023136"/>
    </source>
</evidence>
<dbReference type="GO" id="GO:0015276">
    <property type="term" value="F:ligand-gated monoatomic ion channel activity"/>
    <property type="evidence" value="ECO:0007669"/>
    <property type="project" value="InterPro"/>
</dbReference>
<keyword evidence="12" id="KW-1071">Ligand-gated ion channel</keyword>
<keyword evidence="6" id="KW-0770">Synapse</keyword>
<accession>A0A0T6BFZ3</accession>
<dbReference type="Pfam" id="PF01094">
    <property type="entry name" value="ANF_receptor"/>
    <property type="match status" value="1"/>
</dbReference>
<evidence type="ECO:0000259" key="17">
    <source>
        <dbReference type="SMART" id="SM00079"/>
    </source>
</evidence>
<evidence type="ECO:0000256" key="9">
    <source>
        <dbReference type="ARBA" id="ARBA00023170"/>
    </source>
</evidence>
<dbReference type="SUPFAM" id="SSF53822">
    <property type="entry name" value="Periplasmic binding protein-like I"/>
    <property type="match status" value="1"/>
</dbReference>
<dbReference type="FunFam" id="3.40.190.10:FF:000178">
    <property type="entry name" value="Glutamate receptor subunit"/>
    <property type="match status" value="1"/>
</dbReference>
<keyword evidence="20" id="KW-1185">Reference proteome</keyword>
<evidence type="ECO:0000256" key="4">
    <source>
        <dbReference type="ARBA" id="ARBA00022692"/>
    </source>
</evidence>
<evidence type="ECO:0000313" key="19">
    <source>
        <dbReference type="EMBL" id="KRT86243.1"/>
    </source>
</evidence>
<dbReference type="AlphaFoldDB" id="A0A0T6BFZ3"/>
<evidence type="ECO:0000313" key="20">
    <source>
        <dbReference type="Proteomes" id="UP000051574"/>
    </source>
</evidence>
<keyword evidence="11" id="KW-0628">Postsynaptic cell membrane</keyword>
<reference evidence="19 20" key="1">
    <citation type="submission" date="2015-09" db="EMBL/GenBank/DDBJ databases">
        <title>Draft genome of the scarab beetle Oryctes borbonicus.</title>
        <authorList>
            <person name="Meyer J.M."/>
            <person name="Markov G.V."/>
            <person name="Baskaran P."/>
            <person name="Herrmann M."/>
            <person name="Sommer R.J."/>
            <person name="Roedelsperger C."/>
        </authorList>
    </citation>
    <scope>NUCLEOTIDE SEQUENCE [LARGE SCALE GENOMIC DNA]</scope>
    <source>
        <strain evidence="19">OB123</strain>
        <tissue evidence="19">Whole animal</tissue>
    </source>
</reference>
<feature type="domain" description="Ionotropic glutamate receptor L-glutamate and glycine-binding" evidence="18">
    <location>
        <begin position="431"/>
        <end position="494"/>
    </location>
</feature>
<evidence type="ECO:0000256" key="7">
    <source>
        <dbReference type="ARBA" id="ARBA00023065"/>
    </source>
</evidence>
<keyword evidence="8 15" id="KW-0472">Membrane</keyword>
<evidence type="ECO:0000256" key="3">
    <source>
        <dbReference type="ARBA" id="ARBA00022448"/>
    </source>
</evidence>
<dbReference type="Proteomes" id="UP000051574">
    <property type="component" value="Unassembled WGS sequence"/>
</dbReference>
<protein>
    <recommendedName>
        <fullName evidence="21">Ionotropic glutamate receptor L-glutamate and glycine-binding domain-containing protein</fullName>
    </recommendedName>
</protein>
<dbReference type="SUPFAM" id="SSF53850">
    <property type="entry name" value="Periplasmic binding protein-like II"/>
    <property type="match status" value="1"/>
</dbReference>
<keyword evidence="3" id="KW-0813">Transport</keyword>
<keyword evidence="10" id="KW-0325">Glycoprotein</keyword>
<name>A0A0T6BFZ3_9SCAR</name>
<dbReference type="Pfam" id="PF10613">
    <property type="entry name" value="Lig_chan-Glu_bd"/>
    <property type="match status" value="1"/>
</dbReference>
<dbReference type="OrthoDB" id="5984008at2759"/>
<dbReference type="EMBL" id="LJIG01000697">
    <property type="protein sequence ID" value="KRT86243.1"/>
    <property type="molecule type" value="Genomic_DNA"/>
</dbReference>
<dbReference type="Gene3D" id="1.10.287.70">
    <property type="match status" value="1"/>
</dbReference>
<proteinExistence type="inferred from homology"/>
<keyword evidence="5 15" id="KW-1133">Transmembrane helix</keyword>
<evidence type="ECO:0000259" key="18">
    <source>
        <dbReference type="SMART" id="SM00918"/>
    </source>
</evidence>
<dbReference type="InterPro" id="IPR028082">
    <property type="entry name" value="Peripla_BP_I"/>
</dbReference>
<dbReference type="InterPro" id="IPR015683">
    <property type="entry name" value="Ionotropic_Glu_rcpt"/>
</dbReference>
<dbReference type="InterPro" id="IPR001828">
    <property type="entry name" value="ANF_lig-bd_rcpt"/>
</dbReference>
<dbReference type="SMART" id="SM00918">
    <property type="entry name" value="Lig_chan-Glu_bd"/>
    <property type="match status" value="1"/>
</dbReference>
<dbReference type="InterPro" id="IPR019594">
    <property type="entry name" value="Glu/Gly-bd"/>
</dbReference>
<comment type="caution">
    <text evidence="19">The sequence shown here is derived from an EMBL/GenBank/DDBJ whole genome shotgun (WGS) entry which is preliminary data.</text>
</comment>
<keyword evidence="13" id="KW-0407">Ion channel</keyword>
<keyword evidence="7" id="KW-0406">Ion transport</keyword>